<dbReference type="EMBL" id="JAHLQT010040257">
    <property type="protein sequence ID" value="KAG7155863.1"/>
    <property type="molecule type" value="Genomic_DNA"/>
</dbReference>
<feature type="compositionally biased region" description="Low complexity" evidence="3">
    <location>
        <begin position="482"/>
        <end position="499"/>
    </location>
</feature>
<evidence type="ECO:0000259" key="4">
    <source>
        <dbReference type="PROSITE" id="PS01180"/>
    </source>
</evidence>
<dbReference type="Proteomes" id="UP000747542">
    <property type="component" value="Unassembled WGS sequence"/>
</dbReference>
<proteinExistence type="predicted"/>
<dbReference type="InterPro" id="IPR035914">
    <property type="entry name" value="Sperma_CUB_dom_sf"/>
</dbReference>
<evidence type="ECO:0000313" key="6">
    <source>
        <dbReference type="Proteomes" id="UP000747542"/>
    </source>
</evidence>
<feature type="region of interest" description="Disordered" evidence="3">
    <location>
        <begin position="324"/>
        <end position="389"/>
    </location>
</feature>
<accession>A0A8J5JK59</accession>
<dbReference type="Gene3D" id="2.60.120.290">
    <property type="entry name" value="Spermadhesin, CUB domain"/>
    <property type="match status" value="1"/>
</dbReference>
<evidence type="ECO:0000256" key="3">
    <source>
        <dbReference type="SAM" id="MobiDB-lite"/>
    </source>
</evidence>
<feature type="compositionally biased region" description="Basic and acidic residues" evidence="3">
    <location>
        <begin position="96"/>
        <end position="111"/>
    </location>
</feature>
<keyword evidence="1" id="KW-1015">Disulfide bond</keyword>
<feature type="region of interest" description="Disordered" evidence="3">
    <location>
        <begin position="478"/>
        <end position="536"/>
    </location>
</feature>
<comment type="caution">
    <text evidence="2">Lacks conserved residue(s) required for the propagation of feature annotation.</text>
</comment>
<feature type="compositionally biased region" description="Basic and acidic residues" evidence="3">
    <location>
        <begin position="519"/>
        <end position="529"/>
    </location>
</feature>
<feature type="compositionally biased region" description="Basic and acidic residues" evidence="3">
    <location>
        <begin position="160"/>
        <end position="170"/>
    </location>
</feature>
<feature type="compositionally biased region" description="Low complexity" evidence="3">
    <location>
        <begin position="344"/>
        <end position="389"/>
    </location>
</feature>
<dbReference type="PROSITE" id="PS01180">
    <property type="entry name" value="CUB"/>
    <property type="match status" value="1"/>
</dbReference>
<evidence type="ECO:0000256" key="2">
    <source>
        <dbReference type="PROSITE-ProRule" id="PRU00059"/>
    </source>
</evidence>
<keyword evidence="6" id="KW-1185">Reference proteome</keyword>
<comment type="caution">
    <text evidence="5">The sequence shown here is derived from an EMBL/GenBank/DDBJ whole genome shotgun (WGS) entry which is preliminary data.</text>
</comment>
<sequence length="774" mass="84990">MVVKTLYGGEDTPVYGGEDTPVYGGEDTPVYGEGRPGYGEDRPVYGGSGGGGLSRKDDTGITEYGGDSPFFIKLPGSPNAVPVFLQYEPIQIKYVPSDHAEDDKPGTKTSEDDSTDTEGLREQADESGSNKPPQMTMSTPEDVSYVTNTPDTEVPTLVSDSEHIMAKEEPQQTTGTNSFMSGVYRILDDVVSAVNNQVAGQEAAKKQPDDIFTPHRPIIKTPDPFFLMEAPQLGTHDNPSSEAPRHPSSDDQQNDGDYTVDLSSKLSFEGGKPQPQAGTVEDVPLGMKQEILYPGDYYSHDVYAGADIGSLLNPVFELSTKTTTLSHEERMNPQYTPFPITANPPRRTSASTPTTPRPTSSYTPVTDVVSDTSSTNTTDTPMFRTPSTTTTQKILPSIEYSPIPATNFDDSYDSSFIPQHLFNKENQVLTPYPNTPSGYPLVFHGPPHKANEGATQEDDTRKVSAVPFMISDVAVVRKASSTPPGTAGVTTTPPTTTQNAPPPSEHFMAHQQVWSFPQSREEPGEDHHLARPPPNPRRVYSAFYSPLEVPGLDPSVFGYRKVPQVQNDKGGGSGAPVYTYDTTPRQEESSGTRGGEESSPHDDQAQHVFLGPKFFQYLNSLPYALLHKFLDQTSTGTEADQERLKRSAPRPGKQIFCEWDIKTEQGLYLLMTFHNLSASYSVDCNGAYIEVERENNGYDARWCGNRVSEPVPRPHVIFAKTEVRITVYDDGDASKSLPTGFEADIEVIDLFDSRDYNSFMRSNAYPHIRRLLLG</sequence>
<evidence type="ECO:0000256" key="1">
    <source>
        <dbReference type="ARBA" id="ARBA00023157"/>
    </source>
</evidence>
<feature type="region of interest" description="Disordered" evidence="3">
    <location>
        <begin position="563"/>
        <end position="604"/>
    </location>
</feature>
<feature type="region of interest" description="Disordered" evidence="3">
    <location>
        <begin position="96"/>
        <end position="177"/>
    </location>
</feature>
<name>A0A8J5JK59_HOMAM</name>
<gene>
    <name evidence="5" type="ORF">Hamer_G011994</name>
</gene>
<feature type="region of interest" description="Disordered" evidence="3">
    <location>
        <begin position="1"/>
        <end position="67"/>
    </location>
</feature>
<reference evidence="5" key="1">
    <citation type="journal article" date="2021" name="Sci. Adv.">
        <title>The American lobster genome reveals insights on longevity, neural, and immune adaptations.</title>
        <authorList>
            <person name="Polinski J.M."/>
            <person name="Zimin A.V."/>
            <person name="Clark K.F."/>
            <person name="Kohn A.B."/>
            <person name="Sadowski N."/>
            <person name="Timp W."/>
            <person name="Ptitsyn A."/>
            <person name="Khanna P."/>
            <person name="Romanova D.Y."/>
            <person name="Williams P."/>
            <person name="Greenwood S.J."/>
            <person name="Moroz L.L."/>
            <person name="Walt D.R."/>
            <person name="Bodnar A.G."/>
        </authorList>
    </citation>
    <scope>NUCLEOTIDE SEQUENCE</scope>
    <source>
        <strain evidence="5">GMGI-L3</strain>
    </source>
</reference>
<dbReference type="InterPro" id="IPR000859">
    <property type="entry name" value="CUB_dom"/>
</dbReference>
<dbReference type="AlphaFoldDB" id="A0A8J5JK59"/>
<organism evidence="5 6">
    <name type="scientific">Homarus americanus</name>
    <name type="common">American lobster</name>
    <dbReference type="NCBI Taxonomy" id="6706"/>
    <lineage>
        <taxon>Eukaryota</taxon>
        <taxon>Metazoa</taxon>
        <taxon>Ecdysozoa</taxon>
        <taxon>Arthropoda</taxon>
        <taxon>Crustacea</taxon>
        <taxon>Multicrustacea</taxon>
        <taxon>Malacostraca</taxon>
        <taxon>Eumalacostraca</taxon>
        <taxon>Eucarida</taxon>
        <taxon>Decapoda</taxon>
        <taxon>Pleocyemata</taxon>
        <taxon>Astacidea</taxon>
        <taxon>Nephropoidea</taxon>
        <taxon>Nephropidae</taxon>
        <taxon>Homarus</taxon>
    </lineage>
</organism>
<feature type="domain" description="CUB" evidence="4">
    <location>
        <begin position="626"/>
        <end position="748"/>
    </location>
</feature>
<protein>
    <recommendedName>
        <fullName evidence="4">CUB domain-containing protein</fullName>
    </recommendedName>
</protein>
<evidence type="ECO:0000313" key="5">
    <source>
        <dbReference type="EMBL" id="KAG7155863.1"/>
    </source>
</evidence>
<dbReference type="SUPFAM" id="SSF49854">
    <property type="entry name" value="Spermadhesin, CUB domain"/>
    <property type="match status" value="1"/>
</dbReference>
<feature type="region of interest" description="Disordered" evidence="3">
    <location>
        <begin position="229"/>
        <end position="281"/>
    </location>
</feature>
<feature type="compositionally biased region" description="Basic and acidic residues" evidence="3">
    <location>
        <begin position="584"/>
        <end position="604"/>
    </location>
</feature>
<feature type="compositionally biased region" description="Polar residues" evidence="3">
    <location>
        <begin position="126"/>
        <end position="151"/>
    </location>
</feature>